<feature type="domain" description="ETS" evidence="7">
    <location>
        <begin position="38"/>
        <end position="118"/>
    </location>
</feature>
<evidence type="ECO:0000256" key="1">
    <source>
        <dbReference type="ARBA" id="ARBA00004123"/>
    </source>
</evidence>
<evidence type="ECO:0000256" key="3">
    <source>
        <dbReference type="ARBA" id="ARBA00023125"/>
    </source>
</evidence>
<dbReference type="InterPro" id="IPR000418">
    <property type="entry name" value="Ets_dom"/>
</dbReference>
<organism>
    <name type="scientific">Pediculus humanus subsp. corporis</name>
    <name type="common">Body louse</name>
    <dbReference type="NCBI Taxonomy" id="121224"/>
    <lineage>
        <taxon>Eukaryota</taxon>
        <taxon>Metazoa</taxon>
        <taxon>Ecdysozoa</taxon>
        <taxon>Arthropoda</taxon>
        <taxon>Hexapoda</taxon>
        <taxon>Insecta</taxon>
        <taxon>Pterygota</taxon>
        <taxon>Neoptera</taxon>
        <taxon>Paraneoptera</taxon>
        <taxon>Psocodea</taxon>
        <taxon>Troctomorpha</taxon>
        <taxon>Phthiraptera</taxon>
        <taxon>Anoplura</taxon>
        <taxon>Pediculidae</taxon>
        <taxon>Pediculus</taxon>
    </lineage>
</organism>
<dbReference type="Pfam" id="PF00178">
    <property type="entry name" value="Ets"/>
    <property type="match status" value="1"/>
</dbReference>
<dbReference type="RefSeq" id="XP_002428000.1">
    <property type="nucleotide sequence ID" value="XM_002427955.1"/>
</dbReference>
<dbReference type="PANTHER" id="PTHR11849">
    <property type="entry name" value="ETS"/>
    <property type="match status" value="1"/>
</dbReference>
<dbReference type="KEGG" id="phu:Phum_PHUM359110"/>
<dbReference type="InterPro" id="IPR046328">
    <property type="entry name" value="ETS_fam"/>
</dbReference>
<dbReference type="HOGENOM" id="CLU_1070810_0_0_1"/>
<dbReference type="PROSITE" id="PS00346">
    <property type="entry name" value="ETS_DOMAIN_2"/>
    <property type="match status" value="1"/>
</dbReference>
<dbReference type="GO" id="GO:0030154">
    <property type="term" value="P:cell differentiation"/>
    <property type="evidence" value="ECO:0007669"/>
    <property type="project" value="TreeGrafter"/>
</dbReference>
<dbReference type="PRINTS" id="PR00454">
    <property type="entry name" value="ETSDOMAIN"/>
</dbReference>
<reference evidence="8" key="2">
    <citation type="submission" date="2007-04" db="EMBL/GenBank/DDBJ databases">
        <title>The genome of the human body louse.</title>
        <authorList>
            <consortium name="The Human Body Louse Genome Consortium"/>
            <person name="Kirkness E."/>
            <person name="Walenz B."/>
            <person name="Hass B."/>
            <person name="Bruggner R."/>
            <person name="Strausberg R."/>
        </authorList>
    </citation>
    <scope>NUCLEOTIDE SEQUENCE</scope>
    <source>
        <strain evidence="8">USDA</strain>
    </source>
</reference>
<comment type="similarity">
    <text evidence="2 5">Belongs to the ETS family.</text>
</comment>
<dbReference type="SUPFAM" id="SSF46785">
    <property type="entry name" value="Winged helix' DNA-binding domain"/>
    <property type="match status" value="1"/>
</dbReference>
<comment type="subcellular location">
    <subcellularLocation>
        <location evidence="1 5">Nucleus</location>
    </subcellularLocation>
</comment>
<keyword evidence="3 5" id="KW-0238">DNA-binding</keyword>
<dbReference type="eggNOG" id="KOG3806">
    <property type="taxonomic scope" value="Eukaryota"/>
</dbReference>
<sequence length="260" mass="28856">MISTSGCTTREKLDNNDKLWSPGVSDNSTSYSGRRGSLQLWQFLVALLDDPSCAACIAWTGRGLEFKLVEPEEVARRWGVQKNRPAMNYDKLSRSLRYYYEKGIMQKVAGERYVYKFVCDPEALFSMAYGGNDRKDIISSDPIKSSSSCYTDVISVNATRSYSFQQYLSDPDRSTTKCQTQSLSSLNGTKNIIFDSDSNNKLGFLNRGESSNTGTTLTLDLPGSHSSEKSSEEKSNKENLTTSNNGIDKFQCLGVNGCVC</sequence>
<dbReference type="EnsemblMetazoa" id="PHUM359110-RA">
    <property type="protein sequence ID" value="PHUM359110-PA"/>
    <property type="gene ID" value="PHUM359110"/>
</dbReference>
<evidence type="ECO:0000256" key="5">
    <source>
        <dbReference type="RuleBase" id="RU004019"/>
    </source>
</evidence>
<dbReference type="OrthoDB" id="10067219at2759"/>
<dbReference type="GO" id="GO:0000981">
    <property type="term" value="F:DNA-binding transcription factor activity, RNA polymerase II-specific"/>
    <property type="evidence" value="ECO:0007669"/>
    <property type="project" value="TreeGrafter"/>
</dbReference>
<dbReference type="GO" id="GO:0005634">
    <property type="term" value="C:nucleus"/>
    <property type="evidence" value="ECO:0007669"/>
    <property type="project" value="UniProtKB-SubCell"/>
</dbReference>
<evidence type="ECO:0000313" key="8">
    <source>
        <dbReference type="EMBL" id="EEB15262.1"/>
    </source>
</evidence>
<dbReference type="GO" id="GO:0043565">
    <property type="term" value="F:sequence-specific DNA binding"/>
    <property type="evidence" value="ECO:0007669"/>
    <property type="project" value="InterPro"/>
</dbReference>
<reference evidence="9" key="3">
    <citation type="submission" date="2021-02" db="UniProtKB">
        <authorList>
            <consortium name="EnsemblMetazoa"/>
        </authorList>
    </citation>
    <scope>IDENTIFICATION</scope>
    <source>
        <strain evidence="9">USDA</strain>
    </source>
</reference>
<dbReference type="Gene3D" id="1.10.10.10">
    <property type="entry name" value="Winged helix-like DNA-binding domain superfamily/Winged helix DNA-binding domain"/>
    <property type="match status" value="1"/>
</dbReference>
<dbReference type="SMART" id="SM00413">
    <property type="entry name" value="ETS"/>
    <property type="match status" value="1"/>
</dbReference>
<evidence type="ECO:0000313" key="9">
    <source>
        <dbReference type="EnsemblMetazoa" id="PHUM359110-PA"/>
    </source>
</evidence>
<dbReference type="InterPro" id="IPR036388">
    <property type="entry name" value="WH-like_DNA-bd_sf"/>
</dbReference>
<proteinExistence type="inferred from homology"/>
<dbReference type="InterPro" id="IPR036390">
    <property type="entry name" value="WH_DNA-bd_sf"/>
</dbReference>
<dbReference type="InParanoid" id="E0VPF6"/>
<accession>E0VPF6</accession>
<protein>
    <submittedName>
        <fullName evidence="8 9">Erm, putative</fullName>
    </submittedName>
</protein>
<dbReference type="VEuPathDB" id="VectorBase:PHUM359110"/>
<gene>
    <name evidence="9" type="primary">8232102</name>
    <name evidence="8" type="ORF">Phum_PHUM359110</name>
</gene>
<dbReference type="FunFam" id="1.10.10.10:FF:000121">
    <property type="entry name" value="ETS translocation variant 5"/>
    <property type="match status" value="1"/>
</dbReference>
<dbReference type="Proteomes" id="UP000009046">
    <property type="component" value="Unassembled WGS sequence"/>
</dbReference>
<name>E0VPF6_PEDHC</name>
<keyword evidence="4 5" id="KW-0539">Nucleus</keyword>
<evidence type="ECO:0000256" key="2">
    <source>
        <dbReference type="ARBA" id="ARBA00005562"/>
    </source>
</evidence>
<dbReference type="PANTHER" id="PTHR11849:SF282">
    <property type="entry name" value="ETV5-RELATED PROTEIN ETS96B"/>
    <property type="match status" value="1"/>
</dbReference>
<dbReference type="STRING" id="121224.E0VPF6"/>
<dbReference type="EMBL" id="DS235366">
    <property type="protein sequence ID" value="EEB15262.1"/>
    <property type="molecule type" value="Genomic_DNA"/>
</dbReference>
<keyword evidence="10" id="KW-1185">Reference proteome</keyword>
<reference evidence="8" key="1">
    <citation type="submission" date="2007-04" db="EMBL/GenBank/DDBJ databases">
        <title>Annotation of Pediculus humanus corporis strain USDA.</title>
        <authorList>
            <person name="Kirkness E."/>
            <person name="Hannick L."/>
            <person name="Hass B."/>
            <person name="Bruggner R."/>
            <person name="Lawson D."/>
            <person name="Bidwell S."/>
            <person name="Joardar V."/>
            <person name="Caler E."/>
            <person name="Walenz B."/>
            <person name="Inman J."/>
            <person name="Schobel S."/>
            <person name="Galinsky K."/>
            <person name="Amedeo P."/>
            <person name="Strausberg R."/>
        </authorList>
    </citation>
    <scope>NUCLEOTIDE SEQUENCE</scope>
    <source>
        <strain evidence="8">USDA</strain>
    </source>
</reference>
<evidence type="ECO:0000256" key="4">
    <source>
        <dbReference type="ARBA" id="ARBA00023242"/>
    </source>
</evidence>
<evidence type="ECO:0000256" key="6">
    <source>
        <dbReference type="SAM" id="MobiDB-lite"/>
    </source>
</evidence>
<dbReference type="PROSITE" id="PS50061">
    <property type="entry name" value="ETS_DOMAIN_3"/>
    <property type="match status" value="1"/>
</dbReference>
<dbReference type="EMBL" id="AAZO01004173">
    <property type="status" value="NOT_ANNOTATED_CDS"/>
    <property type="molecule type" value="Genomic_DNA"/>
</dbReference>
<dbReference type="GeneID" id="8232102"/>
<dbReference type="AlphaFoldDB" id="E0VPF6"/>
<dbReference type="PROSITE" id="PS00345">
    <property type="entry name" value="ETS_DOMAIN_1"/>
    <property type="match status" value="1"/>
</dbReference>
<dbReference type="CTD" id="8232102"/>
<feature type="region of interest" description="Disordered" evidence="6">
    <location>
        <begin position="213"/>
        <end position="242"/>
    </location>
</feature>
<evidence type="ECO:0000259" key="7">
    <source>
        <dbReference type="PROSITE" id="PS50061"/>
    </source>
</evidence>
<evidence type="ECO:0000313" key="10">
    <source>
        <dbReference type="Proteomes" id="UP000009046"/>
    </source>
</evidence>
<feature type="compositionally biased region" description="Basic and acidic residues" evidence="6">
    <location>
        <begin position="226"/>
        <end position="237"/>
    </location>
</feature>